<evidence type="ECO:0000259" key="12">
    <source>
        <dbReference type="Pfam" id="PF09606"/>
    </source>
</evidence>
<evidence type="ECO:0000256" key="2">
    <source>
        <dbReference type="ARBA" id="ARBA00009807"/>
    </source>
</evidence>
<evidence type="ECO:0000256" key="7">
    <source>
        <dbReference type="ARBA" id="ARBA00023242"/>
    </source>
</evidence>
<dbReference type="AlphaFoldDB" id="A0AAV2KP59"/>
<dbReference type="PANTHER" id="PTHR31804">
    <property type="entry name" value="MEDIATOR OF RNA POLYMERASE II TRANSCRIPTION SUBUNIT 15"/>
    <property type="match status" value="1"/>
</dbReference>
<dbReference type="InterPro" id="IPR019087">
    <property type="entry name" value="Med15_N"/>
</dbReference>
<comment type="function">
    <text evidence="9">Component of the Mediator complex, a coactivator involved in the regulated transcription of nearly all RNA polymerase II-dependent genes. Mediator functions as a bridge to convey information from gene-specific regulatory proteins to the basal RNA polymerase II transcription machinery. Mediator is recruited to promoters by direct interactions with regulatory proteins and serves as a scaffold for the assembly of a functional preinitiation complex with RNA polymerase II and the general transcription factors. Required for cholesterol-dependent gene regulation. Positively regulates the Nodal signaling pathway.</text>
</comment>
<name>A0AAV2KP59_KNICA</name>
<keyword evidence="5 10" id="KW-0010">Activator</keyword>
<evidence type="ECO:0000256" key="3">
    <source>
        <dbReference type="ARBA" id="ARBA00019613"/>
    </source>
</evidence>
<dbReference type="Pfam" id="PF09606">
    <property type="entry name" value="Med15_N"/>
    <property type="match status" value="1"/>
</dbReference>
<evidence type="ECO:0000256" key="1">
    <source>
        <dbReference type="ARBA" id="ARBA00004123"/>
    </source>
</evidence>
<feature type="compositionally biased region" description="Low complexity" evidence="11">
    <location>
        <begin position="128"/>
        <end position="167"/>
    </location>
</feature>
<evidence type="ECO:0000256" key="10">
    <source>
        <dbReference type="RuleBase" id="RU364148"/>
    </source>
</evidence>
<evidence type="ECO:0000313" key="14">
    <source>
        <dbReference type="Proteomes" id="UP001497482"/>
    </source>
</evidence>
<dbReference type="InterPro" id="IPR036529">
    <property type="entry name" value="KIX_dom_sf"/>
</dbReference>
<dbReference type="PANTHER" id="PTHR31804:SF3">
    <property type="entry name" value="MEDIATOR OF RNA POLYMERASE II TRANSCRIPTION SUBUNIT 15"/>
    <property type="match status" value="1"/>
</dbReference>
<evidence type="ECO:0000256" key="8">
    <source>
        <dbReference type="ARBA" id="ARBA00032016"/>
    </source>
</evidence>
<evidence type="ECO:0000256" key="4">
    <source>
        <dbReference type="ARBA" id="ARBA00023015"/>
    </source>
</evidence>
<dbReference type="Proteomes" id="UP001497482">
    <property type="component" value="Chromosome 18"/>
</dbReference>
<reference evidence="13 14" key="1">
    <citation type="submission" date="2024-04" db="EMBL/GenBank/DDBJ databases">
        <authorList>
            <person name="Waldvogel A.-M."/>
            <person name="Schoenle A."/>
        </authorList>
    </citation>
    <scope>NUCLEOTIDE SEQUENCE [LARGE SCALE GENOMIC DNA]</scope>
</reference>
<comment type="subcellular location">
    <subcellularLocation>
        <location evidence="1 10">Nucleus</location>
    </subcellularLocation>
</comment>
<keyword evidence="4 10" id="KW-0805">Transcription regulation</keyword>
<dbReference type="EMBL" id="OZ035840">
    <property type="protein sequence ID" value="CAL1589149.1"/>
    <property type="molecule type" value="Genomic_DNA"/>
</dbReference>
<keyword evidence="14" id="KW-1185">Reference proteome</keyword>
<feature type="region of interest" description="Disordered" evidence="11">
    <location>
        <begin position="128"/>
        <end position="175"/>
    </location>
</feature>
<accession>A0AAV2KP59</accession>
<evidence type="ECO:0000256" key="11">
    <source>
        <dbReference type="SAM" id="MobiDB-lite"/>
    </source>
</evidence>
<keyword evidence="6 10" id="KW-0804">Transcription</keyword>
<protein>
    <recommendedName>
        <fullName evidence="3 10">Mediator of RNA polymerase II transcription subunit 15</fullName>
    </recommendedName>
    <alternativeName>
        <fullName evidence="8 10">Mediator complex subunit 15</fullName>
    </alternativeName>
</protein>
<organism evidence="13 14">
    <name type="scientific">Knipowitschia caucasica</name>
    <name type="common">Caucasian dwarf goby</name>
    <name type="synonym">Pomatoschistus caucasicus</name>
    <dbReference type="NCBI Taxonomy" id="637954"/>
    <lineage>
        <taxon>Eukaryota</taxon>
        <taxon>Metazoa</taxon>
        <taxon>Chordata</taxon>
        <taxon>Craniata</taxon>
        <taxon>Vertebrata</taxon>
        <taxon>Euteleostomi</taxon>
        <taxon>Actinopterygii</taxon>
        <taxon>Neopterygii</taxon>
        <taxon>Teleostei</taxon>
        <taxon>Neoteleostei</taxon>
        <taxon>Acanthomorphata</taxon>
        <taxon>Gobiaria</taxon>
        <taxon>Gobiiformes</taxon>
        <taxon>Gobioidei</taxon>
        <taxon>Gobiidae</taxon>
        <taxon>Gobiinae</taxon>
        <taxon>Knipowitschia</taxon>
    </lineage>
</organism>
<keyword evidence="7 10" id="KW-0539">Nucleus</keyword>
<gene>
    <name evidence="10" type="primary">MED15</name>
    <name evidence="13" type="ORF">KC01_LOCUS18814</name>
</gene>
<feature type="domain" description="Mediator of RNA polymerase II transcription subunit 15 N-terminal" evidence="12">
    <location>
        <begin position="7"/>
        <end position="74"/>
    </location>
</feature>
<evidence type="ECO:0000256" key="9">
    <source>
        <dbReference type="ARBA" id="ARBA00054847"/>
    </source>
</evidence>
<evidence type="ECO:0000313" key="13">
    <source>
        <dbReference type="EMBL" id="CAL1589149.1"/>
    </source>
</evidence>
<dbReference type="GO" id="GO:0006355">
    <property type="term" value="P:regulation of DNA-templated transcription"/>
    <property type="evidence" value="ECO:0007669"/>
    <property type="project" value="InterPro"/>
</dbReference>
<comment type="subunit">
    <text evidence="10">Component of the Mediator complex.</text>
</comment>
<dbReference type="GO" id="GO:0005654">
    <property type="term" value="C:nucleoplasm"/>
    <property type="evidence" value="ECO:0007669"/>
    <property type="project" value="UniProtKB-ARBA"/>
</dbReference>
<dbReference type="FunFam" id="1.10.246.20:FF:000002">
    <property type="entry name" value="Mediator of RNA polymerase II transcription subunit 15"/>
    <property type="match status" value="1"/>
</dbReference>
<sequence>MEVPGPESDWRSPQFRQKVVAQIEDAMRKAGTAHSKSSTDMENHVYIKAKSREEYLSLVARLIIHFRDFHKKNMGGGPDPMNALNTLAGTSLGPRGPGAAGMGPLQMGQGHAPNMGGAMVQQMQVQQPQFQQFQQNPSLQQQFQQQLRAQQLQQHQMHQQNQAPNQVRNESIPGL</sequence>
<comment type="similarity">
    <text evidence="2 10">Belongs to the Mediator complex subunit 15 family.</text>
</comment>
<proteinExistence type="inferred from homology"/>
<dbReference type="GO" id="GO:0003712">
    <property type="term" value="F:transcription coregulator activity"/>
    <property type="evidence" value="ECO:0007669"/>
    <property type="project" value="InterPro"/>
</dbReference>
<evidence type="ECO:0000256" key="5">
    <source>
        <dbReference type="ARBA" id="ARBA00023159"/>
    </source>
</evidence>
<dbReference type="Gene3D" id="1.10.246.20">
    <property type="entry name" value="Coactivator CBP, KIX domain"/>
    <property type="match status" value="1"/>
</dbReference>
<evidence type="ECO:0000256" key="6">
    <source>
        <dbReference type="ARBA" id="ARBA00023163"/>
    </source>
</evidence>